<evidence type="ECO:0000256" key="2">
    <source>
        <dbReference type="ARBA" id="ARBA00022737"/>
    </source>
</evidence>
<organism evidence="6 7">
    <name type="scientific">Quercus lobata</name>
    <name type="common">Valley oak</name>
    <dbReference type="NCBI Taxonomy" id="97700"/>
    <lineage>
        <taxon>Eukaryota</taxon>
        <taxon>Viridiplantae</taxon>
        <taxon>Streptophyta</taxon>
        <taxon>Embryophyta</taxon>
        <taxon>Tracheophyta</taxon>
        <taxon>Spermatophyta</taxon>
        <taxon>Magnoliopsida</taxon>
        <taxon>eudicotyledons</taxon>
        <taxon>Gunneridae</taxon>
        <taxon>Pentapetalae</taxon>
        <taxon>rosids</taxon>
        <taxon>fabids</taxon>
        <taxon>Fagales</taxon>
        <taxon>Fagaceae</taxon>
        <taxon>Quercus</taxon>
    </lineage>
</organism>
<dbReference type="Proteomes" id="UP000594261">
    <property type="component" value="Chromosome 2"/>
</dbReference>
<dbReference type="InterPro" id="IPR002048">
    <property type="entry name" value="EF_hand_dom"/>
</dbReference>
<dbReference type="Pfam" id="PF13499">
    <property type="entry name" value="EF-hand_7"/>
    <property type="match status" value="1"/>
</dbReference>
<dbReference type="Gene3D" id="1.10.238.10">
    <property type="entry name" value="EF-hand"/>
    <property type="match status" value="2"/>
</dbReference>
<dbReference type="PROSITE" id="PS50222">
    <property type="entry name" value="EF_HAND_2"/>
    <property type="match status" value="3"/>
</dbReference>
<protein>
    <recommendedName>
        <fullName evidence="5">EF-hand domain-containing protein</fullName>
    </recommendedName>
</protein>
<dbReference type="GO" id="GO:0005509">
    <property type="term" value="F:calcium ion binding"/>
    <property type="evidence" value="ECO:0007669"/>
    <property type="project" value="InterPro"/>
</dbReference>
<reference evidence="6" key="2">
    <citation type="submission" date="2021-01" db="UniProtKB">
        <authorList>
            <consortium name="EnsemblPlants"/>
        </authorList>
    </citation>
    <scope>IDENTIFICATION</scope>
</reference>
<dbReference type="Gramene" id="QL02p005194:mrna">
    <property type="protein sequence ID" value="QL02p005194:mrna"/>
    <property type="gene ID" value="QL02p005194"/>
</dbReference>
<feature type="domain" description="EF-hand" evidence="5">
    <location>
        <begin position="204"/>
        <end position="239"/>
    </location>
</feature>
<evidence type="ECO:0000256" key="3">
    <source>
        <dbReference type="ARBA" id="ARBA00022837"/>
    </source>
</evidence>
<dbReference type="InterPro" id="IPR018247">
    <property type="entry name" value="EF_Hand_1_Ca_BS"/>
</dbReference>
<accession>A0A7N2QY92</accession>
<dbReference type="CDD" id="cd00051">
    <property type="entry name" value="EFh"/>
    <property type="match status" value="1"/>
</dbReference>
<evidence type="ECO:0000313" key="7">
    <source>
        <dbReference type="Proteomes" id="UP000594261"/>
    </source>
</evidence>
<keyword evidence="2" id="KW-0677">Repeat</keyword>
<dbReference type="InParanoid" id="A0A7N2QY92"/>
<dbReference type="PROSITE" id="PS00018">
    <property type="entry name" value="EF_HAND_1"/>
    <property type="match status" value="3"/>
</dbReference>
<name>A0A7N2QY92_QUELO</name>
<sequence length="281" mass="31943">MITQENQTGCVNGGLCTVEMVVGGSGGGWGFRFAYCSSESSDDRPGFINYSQIQTTQRVNAGHLDNMGRQAVINNKAAPHIPMPLTDDQLKKIFNQFDADKDHRLSREELKKAFEYLGSQFPSFRVWRGMHHADANSDGFISEEELDKLVKYVVPLGYTVKDTQLLRKSRGSEDLPQCFLYYMRRQCRLCFLSCFTFLFLTGHACFSLLRKVFKKYNTSNDNLLSKEELKKAFEYLGSIIPGFRANHGLHHADANKDRYVNKGEMDELVKYAVRVGFGIKA</sequence>
<feature type="transmembrane region" description="Helical" evidence="4">
    <location>
        <begin position="189"/>
        <end position="209"/>
    </location>
</feature>
<dbReference type="AlphaFoldDB" id="A0A7N2QY92"/>
<dbReference type="InterPro" id="IPR039647">
    <property type="entry name" value="EF_hand_pair_protein_CML-like"/>
</dbReference>
<evidence type="ECO:0000313" key="6">
    <source>
        <dbReference type="EnsemblPlants" id="QL02p005194:mrna"/>
    </source>
</evidence>
<keyword evidence="4" id="KW-1133">Transmembrane helix</keyword>
<dbReference type="InterPro" id="IPR011992">
    <property type="entry name" value="EF-hand-dom_pair"/>
</dbReference>
<dbReference type="PANTHER" id="PTHR10891">
    <property type="entry name" value="EF-HAND CALCIUM-BINDING DOMAIN CONTAINING PROTEIN"/>
    <property type="match status" value="1"/>
</dbReference>
<dbReference type="EnsemblPlants" id="QL02p005194:mrna">
    <property type="protein sequence ID" value="QL02p005194:mrna"/>
    <property type="gene ID" value="QL02p005194"/>
</dbReference>
<dbReference type="SUPFAM" id="SSF47473">
    <property type="entry name" value="EF-hand"/>
    <property type="match status" value="1"/>
</dbReference>
<keyword evidence="7" id="KW-1185">Reference proteome</keyword>
<feature type="domain" description="EF-hand" evidence="5">
    <location>
        <begin position="85"/>
        <end position="120"/>
    </location>
</feature>
<dbReference type="SMART" id="SM00054">
    <property type="entry name" value="EFh"/>
    <property type="match status" value="3"/>
</dbReference>
<keyword evidence="1" id="KW-0479">Metal-binding</keyword>
<reference evidence="7" key="1">
    <citation type="journal article" date="2016" name="G3 (Bethesda)">
        <title>First Draft Assembly and Annotation of the Genome of a California Endemic Oak Quercus lobata Nee (Fagaceae).</title>
        <authorList>
            <person name="Sork V.L."/>
            <person name="Fitz-Gibbon S.T."/>
            <person name="Puiu D."/>
            <person name="Crepeau M."/>
            <person name="Gugger P.F."/>
            <person name="Sherman R."/>
            <person name="Stevens K."/>
            <person name="Langley C.H."/>
            <person name="Pellegrini M."/>
            <person name="Salzberg S.L."/>
        </authorList>
    </citation>
    <scope>NUCLEOTIDE SEQUENCE [LARGE SCALE GENOMIC DNA]</scope>
    <source>
        <strain evidence="7">cv. SW786</strain>
    </source>
</reference>
<evidence type="ECO:0000259" key="5">
    <source>
        <dbReference type="PROSITE" id="PS50222"/>
    </source>
</evidence>
<keyword evidence="3" id="KW-0106">Calcium</keyword>
<evidence type="ECO:0000256" key="4">
    <source>
        <dbReference type="SAM" id="Phobius"/>
    </source>
</evidence>
<feature type="domain" description="EF-hand" evidence="5">
    <location>
        <begin position="121"/>
        <end position="156"/>
    </location>
</feature>
<keyword evidence="4" id="KW-0812">Transmembrane</keyword>
<keyword evidence="4" id="KW-0472">Membrane</keyword>
<dbReference type="Pfam" id="PF13202">
    <property type="entry name" value="EF-hand_5"/>
    <property type="match status" value="1"/>
</dbReference>
<evidence type="ECO:0000256" key="1">
    <source>
        <dbReference type="ARBA" id="ARBA00022723"/>
    </source>
</evidence>
<proteinExistence type="predicted"/>